<feature type="region of interest" description="Disordered" evidence="1">
    <location>
        <begin position="65"/>
        <end position="122"/>
    </location>
</feature>
<accession>A0AAD7E1J9</accession>
<reference evidence="2" key="1">
    <citation type="submission" date="2023-03" db="EMBL/GenBank/DDBJ databases">
        <title>Massive genome expansion in bonnet fungi (Mycena s.s.) driven by repeated elements and novel gene families across ecological guilds.</title>
        <authorList>
            <consortium name="Lawrence Berkeley National Laboratory"/>
            <person name="Harder C.B."/>
            <person name="Miyauchi S."/>
            <person name="Viragh M."/>
            <person name="Kuo A."/>
            <person name="Thoen E."/>
            <person name="Andreopoulos B."/>
            <person name="Lu D."/>
            <person name="Skrede I."/>
            <person name="Drula E."/>
            <person name="Henrissat B."/>
            <person name="Morin E."/>
            <person name="Kohler A."/>
            <person name="Barry K."/>
            <person name="LaButti K."/>
            <person name="Morin E."/>
            <person name="Salamov A."/>
            <person name="Lipzen A."/>
            <person name="Mereny Z."/>
            <person name="Hegedus B."/>
            <person name="Baldrian P."/>
            <person name="Stursova M."/>
            <person name="Weitz H."/>
            <person name="Taylor A."/>
            <person name="Grigoriev I.V."/>
            <person name="Nagy L.G."/>
            <person name="Martin F."/>
            <person name="Kauserud H."/>
        </authorList>
    </citation>
    <scope>NUCLEOTIDE SEQUENCE</scope>
    <source>
        <strain evidence="2">9144</strain>
    </source>
</reference>
<proteinExistence type="predicted"/>
<dbReference type="Proteomes" id="UP001219525">
    <property type="component" value="Unassembled WGS sequence"/>
</dbReference>
<organism evidence="2 3">
    <name type="scientific">Mycena pura</name>
    <dbReference type="NCBI Taxonomy" id="153505"/>
    <lineage>
        <taxon>Eukaryota</taxon>
        <taxon>Fungi</taxon>
        <taxon>Dikarya</taxon>
        <taxon>Basidiomycota</taxon>
        <taxon>Agaricomycotina</taxon>
        <taxon>Agaricomycetes</taxon>
        <taxon>Agaricomycetidae</taxon>
        <taxon>Agaricales</taxon>
        <taxon>Marasmiineae</taxon>
        <taxon>Mycenaceae</taxon>
        <taxon>Mycena</taxon>
    </lineage>
</organism>
<dbReference type="EMBL" id="JARJCW010000006">
    <property type="protein sequence ID" value="KAJ7223132.1"/>
    <property type="molecule type" value="Genomic_DNA"/>
</dbReference>
<keyword evidence="3" id="KW-1185">Reference proteome</keyword>
<evidence type="ECO:0000256" key="1">
    <source>
        <dbReference type="SAM" id="MobiDB-lite"/>
    </source>
</evidence>
<sequence length="154" mass="16514">MPAGAVYAAGAVASPLGGLWHAQPARGAARPLAAAAATDGDQPHALDFATDVYSPDKVTLEANSVSAPYGPSEFELESAPSHWERETDYDRETMVSRMSDTAMTTTSLATTTTSTTTSSTSRERFLEQRLAMLEAQVAHQLPPPYEQPELLYEP</sequence>
<comment type="caution">
    <text evidence="2">The sequence shown here is derived from an EMBL/GenBank/DDBJ whole genome shotgun (WGS) entry which is preliminary data.</text>
</comment>
<feature type="compositionally biased region" description="Low complexity" evidence="1">
    <location>
        <begin position="98"/>
        <end position="120"/>
    </location>
</feature>
<evidence type="ECO:0000313" key="2">
    <source>
        <dbReference type="EMBL" id="KAJ7223132.1"/>
    </source>
</evidence>
<name>A0AAD7E1J9_9AGAR</name>
<evidence type="ECO:0000313" key="3">
    <source>
        <dbReference type="Proteomes" id="UP001219525"/>
    </source>
</evidence>
<dbReference type="AlphaFoldDB" id="A0AAD7E1J9"/>
<protein>
    <submittedName>
        <fullName evidence="2">Uncharacterized protein</fullName>
    </submittedName>
</protein>
<feature type="compositionally biased region" description="Basic and acidic residues" evidence="1">
    <location>
        <begin position="82"/>
        <end position="94"/>
    </location>
</feature>
<gene>
    <name evidence="2" type="ORF">GGX14DRAFT_426923</name>
</gene>